<dbReference type="AlphaFoldDB" id="A0AAV1ZCH7"/>
<gene>
    <name evidence="3" type="ORF">LARSCL_LOCUS4646</name>
</gene>
<proteinExistence type="predicted"/>
<evidence type="ECO:0000259" key="2">
    <source>
        <dbReference type="SMART" id="SM00731"/>
    </source>
</evidence>
<evidence type="ECO:0000256" key="1">
    <source>
        <dbReference type="SAM" id="MobiDB-lite"/>
    </source>
</evidence>
<feature type="region of interest" description="Disordered" evidence="1">
    <location>
        <begin position="36"/>
        <end position="55"/>
    </location>
</feature>
<feature type="domain" description="SprT-like" evidence="2">
    <location>
        <begin position="142"/>
        <end position="299"/>
    </location>
</feature>
<dbReference type="GO" id="GO:0006974">
    <property type="term" value="P:DNA damage response"/>
    <property type="evidence" value="ECO:0007669"/>
    <property type="project" value="UniProtKB-ARBA"/>
</dbReference>
<evidence type="ECO:0000313" key="4">
    <source>
        <dbReference type="Proteomes" id="UP001497382"/>
    </source>
</evidence>
<dbReference type="GO" id="GO:0005634">
    <property type="term" value="C:nucleus"/>
    <property type="evidence" value="ECO:0007669"/>
    <property type="project" value="TreeGrafter"/>
</dbReference>
<comment type="caution">
    <text evidence="3">The sequence shown here is derived from an EMBL/GenBank/DDBJ whole genome shotgun (WGS) entry which is preliminary data.</text>
</comment>
<dbReference type="EMBL" id="CAXIEN010000039">
    <property type="protein sequence ID" value="CAL1269265.1"/>
    <property type="molecule type" value="Genomic_DNA"/>
</dbReference>
<sequence>MTLVTSQSCSHQFYECGTSDLDDEFMDFLRKTKENLIKPNQRSDNEDSTDDEESDSAFMKFVTEMKKGLPIEFENENMPGSPIFSKNRTLLNKHASESAAADGDIQLLSHVEEQRSKSMSNISINLGEMESEAQKNFKKHRDVFTQKLYHFFNRKIFNNRLPKDMSITWSDNLRTTAGYTRCSRDKLTNIYSCNIELASKVLTSFDRLRDTLLHEMCHAAVWVVNKQKDNHGPLWQTWASRCNLILPNVDVPTRCHNYEINYKFTYRCKNCPWKVGRHSKCSKLLESKCPKCHGSIYCVKS</sequence>
<accession>A0AAV1ZCH7</accession>
<dbReference type="SMART" id="SM00731">
    <property type="entry name" value="SprT"/>
    <property type="match status" value="1"/>
</dbReference>
<organism evidence="3 4">
    <name type="scientific">Larinioides sclopetarius</name>
    <dbReference type="NCBI Taxonomy" id="280406"/>
    <lineage>
        <taxon>Eukaryota</taxon>
        <taxon>Metazoa</taxon>
        <taxon>Ecdysozoa</taxon>
        <taxon>Arthropoda</taxon>
        <taxon>Chelicerata</taxon>
        <taxon>Arachnida</taxon>
        <taxon>Araneae</taxon>
        <taxon>Araneomorphae</taxon>
        <taxon>Entelegynae</taxon>
        <taxon>Araneoidea</taxon>
        <taxon>Araneidae</taxon>
        <taxon>Larinioides</taxon>
    </lineage>
</organism>
<reference evidence="3 4" key="1">
    <citation type="submission" date="2024-04" db="EMBL/GenBank/DDBJ databases">
        <authorList>
            <person name="Rising A."/>
            <person name="Reimegard J."/>
            <person name="Sonavane S."/>
            <person name="Akerstrom W."/>
            <person name="Nylinder S."/>
            <person name="Hedman E."/>
            <person name="Kallberg Y."/>
        </authorList>
    </citation>
    <scope>NUCLEOTIDE SEQUENCE [LARGE SCALE GENOMIC DNA]</scope>
</reference>
<evidence type="ECO:0000313" key="3">
    <source>
        <dbReference type="EMBL" id="CAL1269265.1"/>
    </source>
</evidence>
<feature type="compositionally biased region" description="Acidic residues" evidence="1">
    <location>
        <begin position="46"/>
        <end position="55"/>
    </location>
</feature>
<feature type="compositionally biased region" description="Basic and acidic residues" evidence="1">
    <location>
        <begin position="36"/>
        <end position="45"/>
    </location>
</feature>
<dbReference type="PANTHER" id="PTHR23099:SF0">
    <property type="entry name" value="GERM CELL NUCLEAR ACIDIC PROTEIN"/>
    <property type="match status" value="1"/>
</dbReference>
<dbReference type="Proteomes" id="UP001497382">
    <property type="component" value="Unassembled WGS sequence"/>
</dbReference>
<protein>
    <recommendedName>
        <fullName evidence="2">SprT-like domain-containing protein</fullName>
    </recommendedName>
</protein>
<name>A0AAV1ZCH7_9ARAC</name>
<dbReference type="InterPro" id="IPR006640">
    <property type="entry name" value="SprT-like_domain"/>
</dbReference>
<dbReference type="PANTHER" id="PTHR23099">
    <property type="entry name" value="TRANSCRIPTIONAL REGULATOR"/>
    <property type="match status" value="1"/>
</dbReference>
<keyword evidence="4" id="KW-1185">Reference proteome</keyword>
<dbReference type="Pfam" id="PF10263">
    <property type="entry name" value="SprT-like"/>
    <property type="match status" value="1"/>
</dbReference>